<feature type="domain" description="Threonine/serine exporter-like N-terminal" evidence="8">
    <location>
        <begin position="25"/>
        <end position="263"/>
    </location>
</feature>
<dbReference type="AlphaFoldDB" id="A0A177KMK4"/>
<keyword evidence="2" id="KW-1003">Cell membrane</keyword>
<dbReference type="InterPro" id="IPR010619">
    <property type="entry name" value="ThrE-like_N"/>
</dbReference>
<reference evidence="9 10" key="1">
    <citation type="submission" date="2016-01" db="EMBL/GenBank/DDBJ databases">
        <title>Investigation of taxonomic status of Bacillus aminovorans.</title>
        <authorList>
            <person name="Verma A."/>
            <person name="Pal Y."/>
            <person name="Krishnamurthi S."/>
        </authorList>
    </citation>
    <scope>NUCLEOTIDE SEQUENCE [LARGE SCALE GENOMIC DNA]</scope>
    <source>
        <strain evidence="9 10">DSM 4337</strain>
    </source>
</reference>
<name>A0A177KMK4_9BACI</name>
<dbReference type="PANTHER" id="PTHR34390:SF2">
    <property type="entry name" value="SUCCINATE TRANSPORTER SUBUNIT YJJP-RELATED"/>
    <property type="match status" value="1"/>
</dbReference>
<dbReference type="EMBL" id="LQWZ01000033">
    <property type="protein sequence ID" value="OAH54357.1"/>
    <property type="molecule type" value="Genomic_DNA"/>
</dbReference>
<comment type="similarity">
    <text evidence="6">Belongs to the ThrE exporter (TC 2.A.79) family.</text>
</comment>
<evidence type="ECO:0000313" key="9">
    <source>
        <dbReference type="EMBL" id="OAH54357.1"/>
    </source>
</evidence>
<keyword evidence="4 7" id="KW-1133">Transmembrane helix</keyword>
<dbReference type="Proteomes" id="UP000077271">
    <property type="component" value="Unassembled WGS sequence"/>
</dbReference>
<dbReference type="PANTHER" id="PTHR34390">
    <property type="entry name" value="UPF0442 PROTEIN YJJB-RELATED"/>
    <property type="match status" value="1"/>
</dbReference>
<dbReference type="GO" id="GO:0005886">
    <property type="term" value="C:plasma membrane"/>
    <property type="evidence" value="ECO:0007669"/>
    <property type="project" value="UniProtKB-SubCell"/>
</dbReference>
<evidence type="ECO:0000256" key="6">
    <source>
        <dbReference type="ARBA" id="ARBA00034125"/>
    </source>
</evidence>
<evidence type="ECO:0000256" key="4">
    <source>
        <dbReference type="ARBA" id="ARBA00022989"/>
    </source>
</evidence>
<protein>
    <recommendedName>
        <fullName evidence="8">Threonine/serine exporter-like N-terminal domain-containing protein</fullName>
    </recommendedName>
</protein>
<evidence type="ECO:0000256" key="3">
    <source>
        <dbReference type="ARBA" id="ARBA00022692"/>
    </source>
</evidence>
<feature type="transmembrane region" description="Helical" evidence="7">
    <location>
        <begin position="156"/>
        <end position="174"/>
    </location>
</feature>
<evidence type="ECO:0000259" key="8">
    <source>
        <dbReference type="Pfam" id="PF06738"/>
    </source>
</evidence>
<evidence type="ECO:0000313" key="10">
    <source>
        <dbReference type="Proteomes" id="UP000077271"/>
    </source>
</evidence>
<accession>A0A177KMK4</accession>
<feature type="transmembrane region" description="Helical" evidence="7">
    <location>
        <begin position="240"/>
        <end position="263"/>
    </location>
</feature>
<keyword evidence="5 7" id="KW-0472">Membrane</keyword>
<dbReference type="GO" id="GO:0015744">
    <property type="term" value="P:succinate transport"/>
    <property type="evidence" value="ECO:0007669"/>
    <property type="project" value="TreeGrafter"/>
</dbReference>
<feature type="transmembrane region" description="Helical" evidence="7">
    <location>
        <begin position="127"/>
        <end position="149"/>
    </location>
</feature>
<gene>
    <name evidence="9" type="ORF">AWH48_07070</name>
</gene>
<feature type="transmembrane region" description="Helical" evidence="7">
    <location>
        <begin position="180"/>
        <end position="198"/>
    </location>
</feature>
<dbReference type="InterPro" id="IPR050539">
    <property type="entry name" value="ThrE_Dicarb/AminoAcid_Exp"/>
</dbReference>
<dbReference type="Pfam" id="PF06738">
    <property type="entry name" value="ThrE"/>
    <property type="match status" value="1"/>
</dbReference>
<dbReference type="OrthoDB" id="9813917at2"/>
<evidence type="ECO:0000256" key="2">
    <source>
        <dbReference type="ARBA" id="ARBA00022475"/>
    </source>
</evidence>
<evidence type="ECO:0000256" key="5">
    <source>
        <dbReference type="ARBA" id="ARBA00023136"/>
    </source>
</evidence>
<proteinExistence type="inferred from homology"/>
<comment type="subcellular location">
    <subcellularLocation>
        <location evidence="1">Cell membrane</location>
        <topology evidence="1">Multi-pass membrane protein</topology>
    </subcellularLocation>
</comment>
<organism evidence="9 10">
    <name type="scientific">Domibacillus aminovorans</name>
    <dbReference type="NCBI Taxonomy" id="29332"/>
    <lineage>
        <taxon>Bacteria</taxon>
        <taxon>Bacillati</taxon>
        <taxon>Bacillota</taxon>
        <taxon>Bacilli</taxon>
        <taxon>Bacillales</taxon>
        <taxon>Bacillaceae</taxon>
        <taxon>Domibacillus</taxon>
    </lineage>
</organism>
<sequence>METSTKTGVILVDAELEENYNIMDVSLIAGKIMLENGAETYRVEDTMMRIALAYGIRESHSFVTPMGIMFSIETDEPTKTKLIRISNRTTDLYKVSAVNAISRRISAGELTTVQAYHELKAIQKAPMFFPFWIQILAAASTSGSFVILLKGSFDNVLPAMIAGGLAYFIVLKVADIVPTMFFSEFIAAFVSGAAAYFFYRIGFGGDLDRIIIGTLIPLVPGLLITNAVRDLMAGHFISGLAKGAEALLTALAIGTGIAVIMTLI</sequence>
<feature type="transmembrane region" description="Helical" evidence="7">
    <location>
        <begin position="210"/>
        <end position="228"/>
    </location>
</feature>
<comment type="caution">
    <text evidence="9">The sequence shown here is derived from an EMBL/GenBank/DDBJ whole genome shotgun (WGS) entry which is preliminary data.</text>
</comment>
<evidence type="ECO:0000256" key="1">
    <source>
        <dbReference type="ARBA" id="ARBA00004651"/>
    </source>
</evidence>
<dbReference type="GO" id="GO:0022857">
    <property type="term" value="F:transmembrane transporter activity"/>
    <property type="evidence" value="ECO:0007669"/>
    <property type="project" value="InterPro"/>
</dbReference>
<evidence type="ECO:0000256" key="7">
    <source>
        <dbReference type="SAM" id="Phobius"/>
    </source>
</evidence>
<keyword evidence="3 7" id="KW-0812">Transmembrane</keyword>